<reference evidence="2" key="2">
    <citation type="submission" date="2023-01" db="EMBL/GenBank/DDBJ databases">
        <authorList>
            <person name="Sun Q."/>
            <person name="Evtushenko L."/>
        </authorList>
    </citation>
    <scope>NUCLEOTIDE SEQUENCE</scope>
    <source>
        <strain evidence="2">VKM Ac-1246</strain>
    </source>
</reference>
<evidence type="ECO:0000313" key="3">
    <source>
        <dbReference type="Proteomes" id="UP001142292"/>
    </source>
</evidence>
<proteinExistence type="predicted"/>
<dbReference type="EMBL" id="BSEL01000005">
    <property type="protein sequence ID" value="GLJ68214.1"/>
    <property type="molecule type" value="Genomic_DNA"/>
</dbReference>
<feature type="region of interest" description="Disordered" evidence="1">
    <location>
        <begin position="46"/>
        <end position="67"/>
    </location>
</feature>
<name>A0ABQ5SW72_9ACTN</name>
<protein>
    <submittedName>
        <fullName evidence="2">Uncharacterized protein</fullName>
    </submittedName>
</protein>
<evidence type="ECO:0000313" key="2">
    <source>
        <dbReference type="EMBL" id="GLJ68214.1"/>
    </source>
</evidence>
<comment type="caution">
    <text evidence="2">The sequence shown here is derived from an EMBL/GenBank/DDBJ whole genome shotgun (WGS) entry which is preliminary data.</text>
</comment>
<gene>
    <name evidence="2" type="ORF">GCM10017579_22500</name>
</gene>
<organism evidence="2 3">
    <name type="scientific">Nocardioides luteus</name>
    <dbReference type="NCBI Taxonomy" id="1844"/>
    <lineage>
        <taxon>Bacteria</taxon>
        <taxon>Bacillati</taxon>
        <taxon>Actinomycetota</taxon>
        <taxon>Actinomycetes</taxon>
        <taxon>Propionibacteriales</taxon>
        <taxon>Nocardioidaceae</taxon>
        <taxon>Nocardioides</taxon>
    </lineage>
</organism>
<reference evidence="2" key="1">
    <citation type="journal article" date="2014" name="Int. J. Syst. Evol. Microbiol.">
        <title>Complete genome of a new Firmicutes species belonging to the dominant human colonic microbiota ('Ruminococcus bicirculans') reveals two chromosomes and a selective capacity to utilize plant glucans.</title>
        <authorList>
            <consortium name="NISC Comparative Sequencing Program"/>
            <person name="Wegmann U."/>
            <person name="Louis P."/>
            <person name="Goesmann A."/>
            <person name="Henrissat B."/>
            <person name="Duncan S.H."/>
            <person name="Flint H.J."/>
        </authorList>
    </citation>
    <scope>NUCLEOTIDE SEQUENCE</scope>
    <source>
        <strain evidence="2">VKM Ac-1246</strain>
    </source>
</reference>
<dbReference type="Proteomes" id="UP001142292">
    <property type="component" value="Unassembled WGS sequence"/>
</dbReference>
<keyword evidence="3" id="KW-1185">Reference proteome</keyword>
<evidence type="ECO:0000256" key="1">
    <source>
        <dbReference type="SAM" id="MobiDB-lite"/>
    </source>
</evidence>
<accession>A0ABQ5SW72</accession>
<sequence length="109" mass="12301">MVRARRIRRTDIFGILRIHRKMKSTSAPNSSFGTDVEAVPRTPQVRQAHDHERTVPSEAAAWPQARPAVPRGVIGGLQAVEQVDQRLDELFENAWLDHSESPFLVPENP</sequence>